<evidence type="ECO:0000313" key="2">
    <source>
        <dbReference type="EMBL" id="GMI06525.1"/>
    </source>
</evidence>
<feature type="non-terminal residue" evidence="2">
    <location>
        <position position="56"/>
    </location>
</feature>
<dbReference type="Proteomes" id="UP001165122">
    <property type="component" value="Unassembled WGS sequence"/>
</dbReference>
<dbReference type="OrthoDB" id="2190947at2759"/>
<accession>A0A9W7CIX3</accession>
<keyword evidence="3" id="KW-1185">Reference proteome</keyword>
<sequence>MGKKDGGFRVKQIGWPKGGMNPANMNPQKMMQEAIEVFKSGMNNKALQSLKASLVF</sequence>
<feature type="region of interest" description="Disordered" evidence="1">
    <location>
        <begin position="1"/>
        <end position="26"/>
    </location>
</feature>
<protein>
    <submittedName>
        <fullName evidence="2">Uncharacterized protein</fullName>
    </submittedName>
</protein>
<evidence type="ECO:0000256" key="1">
    <source>
        <dbReference type="SAM" id="MobiDB-lite"/>
    </source>
</evidence>
<proteinExistence type="predicted"/>
<gene>
    <name evidence="2" type="ORF">TrLO_g4067</name>
</gene>
<dbReference type="EMBL" id="BRXW01000101">
    <property type="protein sequence ID" value="GMI06525.1"/>
    <property type="molecule type" value="Genomic_DNA"/>
</dbReference>
<dbReference type="AlphaFoldDB" id="A0A9W7CIX3"/>
<evidence type="ECO:0000313" key="3">
    <source>
        <dbReference type="Proteomes" id="UP001165122"/>
    </source>
</evidence>
<reference evidence="3" key="1">
    <citation type="journal article" date="2023" name="Commun. Biol.">
        <title>Genome analysis of Parmales, the sister group of diatoms, reveals the evolutionary specialization of diatoms from phago-mixotrophs to photoautotrophs.</title>
        <authorList>
            <person name="Ban H."/>
            <person name="Sato S."/>
            <person name="Yoshikawa S."/>
            <person name="Yamada K."/>
            <person name="Nakamura Y."/>
            <person name="Ichinomiya M."/>
            <person name="Sato N."/>
            <person name="Blanc-Mathieu R."/>
            <person name="Endo H."/>
            <person name="Kuwata A."/>
            <person name="Ogata H."/>
        </authorList>
    </citation>
    <scope>NUCLEOTIDE SEQUENCE [LARGE SCALE GENOMIC DNA]</scope>
    <source>
        <strain evidence="3">NIES 3700</strain>
    </source>
</reference>
<organism evidence="2 3">
    <name type="scientific">Triparma laevis f. longispina</name>
    <dbReference type="NCBI Taxonomy" id="1714387"/>
    <lineage>
        <taxon>Eukaryota</taxon>
        <taxon>Sar</taxon>
        <taxon>Stramenopiles</taxon>
        <taxon>Ochrophyta</taxon>
        <taxon>Bolidophyceae</taxon>
        <taxon>Parmales</taxon>
        <taxon>Triparmaceae</taxon>
        <taxon>Triparma</taxon>
    </lineage>
</organism>
<comment type="caution">
    <text evidence="2">The sequence shown here is derived from an EMBL/GenBank/DDBJ whole genome shotgun (WGS) entry which is preliminary data.</text>
</comment>
<name>A0A9W7CIX3_9STRA</name>